<feature type="compositionally biased region" description="Acidic residues" evidence="1">
    <location>
        <begin position="507"/>
        <end position="530"/>
    </location>
</feature>
<protein>
    <submittedName>
        <fullName evidence="2">Uncharacterized protein</fullName>
    </submittedName>
</protein>
<accession>A0A3N4LRS6</accession>
<evidence type="ECO:0000313" key="3">
    <source>
        <dbReference type="Proteomes" id="UP000267821"/>
    </source>
</evidence>
<dbReference type="EMBL" id="ML121542">
    <property type="protein sequence ID" value="RPB24388.1"/>
    <property type="molecule type" value="Genomic_DNA"/>
</dbReference>
<feature type="region of interest" description="Disordered" evidence="1">
    <location>
        <begin position="663"/>
        <end position="682"/>
    </location>
</feature>
<proteinExistence type="predicted"/>
<evidence type="ECO:0000256" key="1">
    <source>
        <dbReference type="SAM" id="MobiDB-lite"/>
    </source>
</evidence>
<evidence type="ECO:0000313" key="2">
    <source>
        <dbReference type="EMBL" id="RPB24388.1"/>
    </source>
</evidence>
<dbReference type="Proteomes" id="UP000267821">
    <property type="component" value="Unassembled WGS sequence"/>
</dbReference>
<gene>
    <name evidence="2" type="ORF">L211DRAFT_837800</name>
</gene>
<keyword evidence="3" id="KW-1185">Reference proteome</keyword>
<dbReference type="AlphaFoldDB" id="A0A3N4LRS6"/>
<dbReference type="InParanoid" id="A0A3N4LRS6"/>
<name>A0A3N4LRS6_9PEZI</name>
<sequence>MSLINTGPVRRTSCINFGGGLYLSIRSSAHPAHLPRTLASTSQHPQPMHHQPAPPAPHPRPGLPLHPTKSPILPATNPSPPRSDQGNEDNIIPPPITPPRLAAISCEPNQLTPPLSNQRKNVTDRFPPSHVDIRDLRRFLPRQIPDKIDDLTPDLLQKISQSLSLNPYIPHIIPCPLNKFQVWEQQNIEALKDLRGLWEYDAGNAIFIITCMPTPVHESLSGFIHSTVIEAIKNHTGRLSGVEVYTNSEVRTTNRFTHSKRIPDIMTKARLHPLQDFKFRRSIIFEVGLTQTLHALRDRARIWLHETEEEVHLVVLIKLLEVPPAKYTTMAGETISRSRARKNQFEWQTSKLLFEGRTLEQEIHQRISGCNPESQTSPQQILFDIKNSIREYLLQMDRENMLFPPLVEPIDSTIYVYRRTEYNAEVSSVLNPLEEVGSVEGELDTWRDTGGTGDAAPQRVVEGQELEGVENLGADWQEQTLAEEDATEKEPRGWGFASTLESGSESQLEEEIDGETESEQSSDAISEEGDERGLDLVWSVQFMHNGSFSPNLPPESQSLTFTIAELYGPLPLEHSAEIIPAALLRTMPPALHAHALENITFPLIDFAERIQESRCELALDRAFARADKIVDIAYTRWYEDMQAEETRALAQRRRTREMELREARRLGRKRKAESTAGEDEVDVDQVERRYTSAARDIRF</sequence>
<dbReference type="OrthoDB" id="5478453at2759"/>
<reference evidence="2 3" key="1">
    <citation type="journal article" date="2018" name="Nat. Ecol. Evol.">
        <title>Pezizomycetes genomes reveal the molecular basis of ectomycorrhizal truffle lifestyle.</title>
        <authorList>
            <person name="Murat C."/>
            <person name="Payen T."/>
            <person name="Noel B."/>
            <person name="Kuo A."/>
            <person name="Morin E."/>
            <person name="Chen J."/>
            <person name="Kohler A."/>
            <person name="Krizsan K."/>
            <person name="Balestrini R."/>
            <person name="Da Silva C."/>
            <person name="Montanini B."/>
            <person name="Hainaut M."/>
            <person name="Levati E."/>
            <person name="Barry K.W."/>
            <person name="Belfiori B."/>
            <person name="Cichocki N."/>
            <person name="Clum A."/>
            <person name="Dockter R.B."/>
            <person name="Fauchery L."/>
            <person name="Guy J."/>
            <person name="Iotti M."/>
            <person name="Le Tacon F."/>
            <person name="Lindquist E.A."/>
            <person name="Lipzen A."/>
            <person name="Malagnac F."/>
            <person name="Mello A."/>
            <person name="Molinier V."/>
            <person name="Miyauchi S."/>
            <person name="Poulain J."/>
            <person name="Riccioni C."/>
            <person name="Rubini A."/>
            <person name="Sitrit Y."/>
            <person name="Splivallo R."/>
            <person name="Traeger S."/>
            <person name="Wang M."/>
            <person name="Zifcakova L."/>
            <person name="Wipf D."/>
            <person name="Zambonelli A."/>
            <person name="Paolocci F."/>
            <person name="Nowrousian M."/>
            <person name="Ottonello S."/>
            <person name="Baldrian P."/>
            <person name="Spatafora J.W."/>
            <person name="Henrissat B."/>
            <person name="Nagy L.G."/>
            <person name="Aury J.M."/>
            <person name="Wincker P."/>
            <person name="Grigoriev I.V."/>
            <person name="Bonfante P."/>
            <person name="Martin F.M."/>
        </authorList>
    </citation>
    <scope>NUCLEOTIDE SEQUENCE [LARGE SCALE GENOMIC DNA]</scope>
    <source>
        <strain evidence="2 3">ATCC MYA-4762</strain>
    </source>
</reference>
<organism evidence="2 3">
    <name type="scientific">Terfezia boudieri ATCC MYA-4762</name>
    <dbReference type="NCBI Taxonomy" id="1051890"/>
    <lineage>
        <taxon>Eukaryota</taxon>
        <taxon>Fungi</taxon>
        <taxon>Dikarya</taxon>
        <taxon>Ascomycota</taxon>
        <taxon>Pezizomycotina</taxon>
        <taxon>Pezizomycetes</taxon>
        <taxon>Pezizales</taxon>
        <taxon>Pezizaceae</taxon>
        <taxon>Terfezia</taxon>
    </lineage>
</organism>
<feature type="compositionally biased region" description="Pro residues" evidence="1">
    <location>
        <begin position="52"/>
        <end position="64"/>
    </location>
</feature>
<feature type="region of interest" description="Disordered" evidence="1">
    <location>
        <begin position="483"/>
        <end position="530"/>
    </location>
</feature>
<feature type="region of interest" description="Disordered" evidence="1">
    <location>
        <begin position="38"/>
        <end position="102"/>
    </location>
</feature>